<dbReference type="Pfam" id="PF21365">
    <property type="entry name" value="Glyco_hydro_31_3rd"/>
    <property type="match status" value="1"/>
</dbReference>
<keyword evidence="9" id="KW-1185">Reference proteome</keyword>
<dbReference type="InterPro" id="IPR013780">
    <property type="entry name" value="Glyco_hydro_b"/>
</dbReference>
<sequence>MKKYFLLIILFVISNAKIGFAQSFDSSLKLALLKNEQWWGGAVQYGYRMPFNYSSIFSINLYGDKSNNQSAPLLISNKGRWIWCDDPFLFSFKNDTLHVASQGEKPLKYGTAGNNLSDAYQFASSHFFPPSGKWPDSLLVTSPQYNLWIELQYNPNQKDVIKYADNVLVQGWPAGVLMIDDNWFNYYGEFDFDKAKFPDAKKMIDELHQKGFKVMVWICPFISPDSKEFRELLSKKYVLLDNNGDEKKEWKDAKDPLLIHWWNGYSACLDLTNPGAKKWLSGKLHFLQKKYGVDGFKLDAGDPYFYDNKNLLSYKKVSPNDQCEEWAKIGLEFPLNEYRAMWKMGGQPLVQRLADKSHTWGDLQTLIPNTIVQQLLGYTFTCPDMIGGGNFISFLPGSKIDQNLIVRSAQVHALMPMMQFSVAPWRILDSAHLQAVNDAIKLRQKMMPQIMEVMRHSAKTGVPALRPLAYNFPGKGYENIKDEFMMGDDILVAPVVTENDERTIVLPPGDWYFQNKKWKGGKAYTINVTLNELPVFVKKGK</sequence>
<dbReference type="InterPro" id="IPR048395">
    <property type="entry name" value="Glyco_hydro_31_C"/>
</dbReference>
<evidence type="ECO:0000256" key="4">
    <source>
        <dbReference type="RuleBase" id="RU361185"/>
    </source>
</evidence>
<dbReference type="OrthoDB" id="176168at2"/>
<feature type="domain" description="Glycosyl hydrolase family 31 C-terminal" evidence="7">
    <location>
        <begin position="461"/>
        <end position="540"/>
    </location>
</feature>
<evidence type="ECO:0000256" key="2">
    <source>
        <dbReference type="ARBA" id="ARBA00022801"/>
    </source>
</evidence>
<reference evidence="8 9" key="1">
    <citation type="submission" date="2018-11" db="EMBL/GenBank/DDBJ databases">
        <title>Draft genome sequence of Ferruginibacter sp. BO-59.</title>
        <authorList>
            <person name="Im W.T."/>
        </authorList>
    </citation>
    <scope>NUCLEOTIDE SEQUENCE [LARGE SCALE GENOMIC DNA]</scope>
    <source>
        <strain evidence="8 9">BO-59</strain>
    </source>
</reference>
<accession>A0A3M9NL29</accession>
<proteinExistence type="inferred from homology"/>
<evidence type="ECO:0000259" key="6">
    <source>
        <dbReference type="Pfam" id="PF01055"/>
    </source>
</evidence>
<comment type="caution">
    <text evidence="8">The sequence shown here is derived from an EMBL/GenBank/DDBJ whole genome shotgun (WGS) entry which is preliminary data.</text>
</comment>
<name>A0A3M9NL29_9BACT</name>
<keyword evidence="3 4" id="KW-0326">Glycosidase</keyword>
<dbReference type="AlphaFoldDB" id="A0A3M9NL29"/>
<feature type="domain" description="Glycoside hydrolase family 31 TIM barrel" evidence="6">
    <location>
        <begin position="152"/>
        <end position="450"/>
    </location>
</feature>
<dbReference type="Gene3D" id="3.20.20.80">
    <property type="entry name" value="Glycosidases"/>
    <property type="match status" value="1"/>
</dbReference>
<feature type="chain" id="PRO_5017990667" evidence="5">
    <location>
        <begin position="22"/>
        <end position="541"/>
    </location>
</feature>
<evidence type="ECO:0000313" key="8">
    <source>
        <dbReference type="EMBL" id="RNI38037.1"/>
    </source>
</evidence>
<evidence type="ECO:0000256" key="5">
    <source>
        <dbReference type="SAM" id="SignalP"/>
    </source>
</evidence>
<dbReference type="InterPro" id="IPR017853">
    <property type="entry name" value="GH"/>
</dbReference>
<dbReference type="Pfam" id="PF01055">
    <property type="entry name" value="Glyco_hydro_31_2nd"/>
    <property type="match status" value="1"/>
</dbReference>
<dbReference type="EMBL" id="RJJR01000004">
    <property type="protein sequence ID" value="RNI38037.1"/>
    <property type="molecule type" value="Genomic_DNA"/>
</dbReference>
<dbReference type="PANTHER" id="PTHR43053">
    <property type="entry name" value="GLYCOSIDASE FAMILY 31"/>
    <property type="match status" value="1"/>
</dbReference>
<keyword evidence="2 4" id="KW-0378">Hydrolase</keyword>
<dbReference type="SUPFAM" id="SSF51011">
    <property type="entry name" value="Glycosyl hydrolase domain"/>
    <property type="match status" value="1"/>
</dbReference>
<dbReference type="GO" id="GO:0005975">
    <property type="term" value="P:carbohydrate metabolic process"/>
    <property type="evidence" value="ECO:0007669"/>
    <property type="project" value="InterPro"/>
</dbReference>
<dbReference type="Proteomes" id="UP000267223">
    <property type="component" value="Unassembled WGS sequence"/>
</dbReference>
<feature type="signal peptide" evidence="5">
    <location>
        <begin position="1"/>
        <end position="21"/>
    </location>
</feature>
<dbReference type="Gene3D" id="2.60.40.1180">
    <property type="entry name" value="Golgi alpha-mannosidase II"/>
    <property type="match status" value="1"/>
</dbReference>
<dbReference type="RefSeq" id="WP_123120025.1">
    <property type="nucleotide sequence ID" value="NZ_RJJR01000004.1"/>
</dbReference>
<comment type="similarity">
    <text evidence="1 4">Belongs to the glycosyl hydrolase 31 family.</text>
</comment>
<dbReference type="PANTHER" id="PTHR43053:SF4">
    <property type="entry name" value="MYOGENESIS-REGULATING GLYCOSIDASE"/>
    <property type="match status" value="1"/>
</dbReference>
<evidence type="ECO:0000256" key="1">
    <source>
        <dbReference type="ARBA" id="ARBA00007806"/>
    </source>
</evidence>
<dbReference type="InterPro" id="IPR000322">
    <property type="entry name" value="Glyco_hydro_31_TIM"/>
</dbReference>
<organism evidence="8 9">
    <name type="scientific">Hanamia caeni</name>
    <dbReference type="NCBI Taxonomy" id="2294116"/>
    <lineage>
        <taxon>Bacteria</taxon>
        <taxon>Pseudomonadati</taxon>
        <taxon>Bacteroidota</taxon>
        <taxon>Chitinophagia</taxon>
        <taxon>Chitinophagales</taxon>
        <taxon>Chitinophagaceae</taxon>
        <taxon>Hanamia</taxon>
    </lineage>
</organism>
<evidence type="ECO:0000313" key="9">
    <source>
        <dbReference type="Proteomes" id="UP000267223"/>
    </source>
</evidence>
<gene>
    <name evidence="8" type="ORF">EFY79_07340</name>
</gene>
<dbReference type="CDD" id="cd06592">
    <property type="entry name" value="GH31_NET37"/>
    <property type="match status" value="1"/>
</dbReference>
<evidence type="ECO:0000256" key="3">
    <source>
        <dbReference type="ARBA" id="ARBA00023295"/>
    </source>
</evidence>
<dbReference type="InterPro" id="IPR050985">
    <property type="entry name" value="Alpha-glycosidase_related"/>
</dbReference>
<evidence type="ECO:0000259" key="7">
    <source>
        <dbReference type="Pfam" id="PF21365"/>
    </source>
</evidence>
<dbReference type="SUPFAM" id="SSF51445">
    <property type="entry name" value="(Trans)glycosidases"/>
    <property type="match status" value="1"/>
</dbReference>
<keyword evidence="5" id="KW-0732">Signal</keyword>
<protein>
    <submittedName>
        <fullName evidence="8">Glycoside hydrolase</fullName>
    </submittedName>
</protein>
<dbReference type="GO" id="GO:0004553">
    <property type="term" value="F:hydrolase activity, hydrolyzing O-glycosyl compounds"/>
    <property type="evidence" value="ECO:0007669"/>
    <property type="project" value="InterPro"/>
</dbReference>